<dbReference type="InterPro" id="IPR051531">
    <property type="entry name" value="N-acetyltransferase"/>
</dbReference>
<dbReference type="InterPro" id="IPR016181">
    <property type="entry name" value="Acyl_CoA_acyltransferase"/>
</dbReference>
<proteinExistence type="predicted"/>
<evidence type="ECO:0000259" key="1">
    <source>
        <dbReference type="PROSITE" id="PS51186"/>
    </source>
</evidence>
<dbReference type="AlphaFoldDB" id="A0A842HY15"/>
<organism evidence="2 3">
    <name type="scientific">Parasphingopyxis marina</name>
    <dbReference type="NCBI Taxonomy" id="2761622"/>
    <lineage>
        <taxon>Bacteria</taxon>
        <taxon>Pseudomonadati</taxon>
        <taxon>Pseudomonadota</taxon>
        <taxon>Alphaproteobacteria</taxon>
        <taxon>Sphingomonadales</taxon>
        <taxon>Sphingomonadaceae</taxon>
        <taxon>Parasphingopyxis</taxon>
    </lineage>
</organism>
<dbReference type="Proteomes" id="UP000564378">
    <property type="component" value="Unassembled WGS sequence"/>
</dbReference>
<dbReference type="InterPro" id="IPR000182">
    <property type="entry name" value="GNAT_dom"/>
</dbReference>
<dbReference type="Gene3D" id="3.40.630.30">
    <property type="match status" value="1"/>
</dbReference>
<dbReference type="Pfam" id="PF13302">
    <property type="entry name" value="Acetyltransf_3"/>
    <property type="match status" value="1"/>
</dbReference>
<feature type="domain" description="N-acetyltransferase" evidence="1">
    <location>
        <begin position="11"/>
        <end position="173"/>
    </location>
</feature>
<name>A0A842HY15_9SPHN</name>
<accession>A0A842HY15</accession>
<reference evidence="2 3" key="1">
    <citation type="submission" date="2020-08" db="EMBL/GenBank/DDBJ databases">
        <title>Draft genome sequence of Parasphingopyxis sp. GrpM-11.</title>
        <authorList>
            <person name="Oh J."/>
            <person name="Roh D.-H."/>
        </authorList>
    </citation>
    <scope>NUCLEOTIDE SEQUENCE [LARGE SCALE GENOMIC DNA]</scope>
    <source>
        <strain evidence="2 3">GrpM-11</strain>
    </source>
</reference>
<evidence type="ECO:0000313" key="3">
    <source>
        <dbReference type="Proteomes" id="UP000564378"/>
    </source>
</evidence>
<protein>
    <submittedName>
        <fullName evidence="2">GNAT family N-acetyltransferase</fullName>
    </submittedName>
</protein>
<dbReference type="PANTHER" id="PTHR43792:SF16">
    <property type="entry name" value="N-ACETYLTRANSFERASE DOMAIN-CONTAINING PROTEIN"/>
    <property type="match status" value="1"/>
</dbReference>
<keyword evidence="2" id="KW-0808">Transferase</keyword>
<gene>
    <name evidence="2" type="ORF">H6P80_06890</name>
</gene>
<dbReference type="SUPFAM" id="SSF55729">
    <property type="entry name" value="Acyl-CoA N-acyltransferases (Nat)"/>
    <property type="match status" value="1"/>
</dbReference>
<comment type="caution">
    <text evidence="2">The sequence shown here is derived from an EMBL/GenBank/DDBJ whole genome shotgun (WGS) entry which is preliminary data.</text>
</comment>
<dbReference type="PROSITE" id="PS51186">
    <property type="entry name" value="GNAT"/>
    <property type="match status" value="1"/>
</dbReference>
<dbReference type="EMBL" id="JACJVJ010000001">
    <property type="protein sequence ID" value="MBC2777343.1"/>
    <property type="molecule type" value="Genomic_DNA"/>
</dbReference>
<keyword evidence="3" id="KW-1185">Reference proteome</keyword>
<evidence type="ECO:0000313" key="2">
    <source>
        <dbReference type="EMBL" id="MBC2777343.1"/>
    </source>
</evidence>
<sequence length="173" mass="19117">MIAPRIETERLILREFRREDFDAFCAMLADPGVTRFMGGVLDRVAAWDKFARVPGYWVLLGFGFWMIEEKASGRILGNLGFSLFERDIQPALPDIPEGGWVFDRAAHGKGFASEALAAALAWGDANLPNRGYCCIIAPENTASLELAKKFGFAETGRASMRGAETVVLERPPF</sequence>
<dbReference type="GO" id="GO:0016747">
    <property type="term" value="F:acyltransferase activity, transferring groups other than amino-acyl groups"/>
    <property type="evidence" value="ECO:0007669"/>
    <property type="project" value="InterPro"/>
</dbReference>
<dbReference type="PANTHER" id="PTHR43792">
    <property type="entry name" value="GNAT FAMILY, PUTATIVE (AFU_ORTHOLOGUE AFUA_3G00765)-RELATED-RELATED"/>
    <property type="match status" value="1"/>
</dbReference>